<dbReference type="Gene3D" id="3.30.40.10">
    <property type="entry name" value="Zinc/RING finger domain, C3HC4 (zinc finger)"/>
    <property type="match status" value="1"/>
</dbReference>
<dbReference type="PaxDb" id="2903-EOD28625"/>
<evidence type="ECO:0000313" key="6">
    <source>
        <dbReference type="EnsemblProtists" id="EOD28625"/>
    </source>
</evidence>
<organism evidence="6 7">
    <name type="scientific">Emiliania huxleyi (strain CCMP1516)</name>
    <dbReference type="NCBI Taxonomy" id="280463"/>
    <lineage>
        <taxon>Eukaryota</taxon>
        <taxon>Haptista</taxon>
        <taxon>Haptophyta</taxon>
        <taxon>Prymnesiophyceae</taxon>
        <taxon>Isochrysidales</taxon>
        <taxon>Noelaerhabdaceae</taxon>
        <taxon>Emiliania</taxon>
    </lineage>
</organism>
<dbReference type="InterPro" id="IPR001841">
    <property type="entry name" value="Znf_RING"/>
</dbReference>
<evidence type="ECO:0000256" key="4">
    <source>
        <dbReference type="PROSITE-ProRule" id="PRU00175"/>
    </source>
</evidence>
<dbReference type="GO" id="GO:0061630">
    <property type="term" value="F:ubiquitin protein ligase activity"/>
    <property type="evidence" value="ECO:0007669"/>
    <property type="project" value="TreeGrafter"/>
</dbReference>
<dbReference type="SMART" id="SM00184">
    <property type="entry name" value="RING"/>
    <property type="match status" value="1"/>
</dbReference>
<keyword evidence="2 4" id="KW-0863">Zinc-finger</keyword>
<dbReference type="RefSeq" id="XP_005781054.1">
    <property type="nucleotide sequence ID" value="XM_005780997.1"/>
</dbReference>
<dbReference type="KEGG" id="ehx:EMIHUDRAFT_442940"/>
<accession>A0A0D3JYP0</accession>
<reference evidence="7" key="1">
    <citation type="journal article" date="2013" name="Nature">
        <title>Pan genome of the phytoplankton Emiliania underpins its global distribution.</title>
        <authorList>
            <person name="Read B.A."/>
            <person name="Kegel J."/>
            <person name="Klute M.J."/>
            <person name="Kuo A."/>
            <person name="Lefebvre S.C."/>
            <person name="Maumus F."/>
            <person name="Mayer C."/>
            <person name="Miller J."/>
            <person name="Monier A."/>
            <person name="Salamov A."/>
            <person name="Young J."/>
            <person name="Aguilar M."/>
            <person name="Claverie J.M."/>
            <person name="Frickenhaus S."/>
            <person name="Gonzalez K."/>
            <person name="Herman E.K."/>
            <person name="Lin Y.C."/>
            <person name="Napier J."/>
            <person name="Ogata H."/>
            <person name="Sarno A.F."/>
            <person name="Shmutz J."/>
            <person name="Schroeder D."/>
            <person name="de Vargas C."/>
            <person name="Verret F."/>
            <person name="von Dassow P."/>
            <person name="Valentin K."/>
            <person name="Van de Peer Y."/>
            <person name="Wheeler G."/>
            <person name="Dacks J.B."/>
            <person name="Delwiche C.F."/>
            <person name="Dyhrman S.T."/>
            <person name="Glockner G."/>
            <person name="John U."/>
            <person name="Richards T."/>
            <person name="Worden A.Z."/>
            <person name="Zhang X."/>
            <person name="Grigoriev I.V."/>
            <person name="Allen A.E."/>
            <person name="Bidle K."/>
            <person name="Borodovsky M."/>
            <person name="Bowler C."/>
            <person name="Brownlee C."/>
            <person name="Cock J.M."/>
            <person name="Elias M."/>
            <person name="Gladyshev V.N."/>
            <person name="Groth M."/>
            <person name="Guda C."/>
            <person name="Hadaegh A."/>
            <person name="Iglesias-Rodriguez M.D."/>
            <person name="Jenkins J."/>
            <person name="Jones B.M."/>
            <person name="Lawson T."/>
            <person name="Leese F."/>
            <person name="Lindquist E."/>
            <person name="Lobanov A."/>
            <person name="Lomsadze A."/>
            <person name="Malik S.B."/>
            <person name="Marsh M.E."/>
            <person name="Mackinder L."/>
            <person name="Mock T."/>
            <person name="Mueller-Roeber B."/>
            <person name="Pagarete A."/>
            <person name="Parker M."/>
            <person name="Probert I."/>
            <person name="Quesneville H."/>
            <person name="Raines C."/>
            <person name="Rensing S.A."/>
            <person name="Riano-Pachon D.M."/>
            <person name="Richier S."/>
            <person name="Rokitta S."/>
            <person name="Shiraiwa Y."/>
            <person name="Soanes D.M."/>
            <person name="van der Giezen M."/>
            <person name="Wahlund T.M."/>
            <person name="Williams B."/>
            <person name="Wilson W."/>
            <person name="Wolfe G."/>
            <person name="Wurch L.L."/>
        </authorList>
    </citation>
    <scope>NUCLEOTIDE SEQUENCE</scope>
</reference>
<dbReference type="PANTHER" id="PTHR25462:SF229">
    <property type="entry name" value="TRANSCRIPTION INTERMEDIARY FACTOR 1-BETA"/>
    <property type="match status" value="1"/>
</dbReference>
<name>A0A0D3JYP0_EMIH1</name>
<evidence type="ECO:0000256" key="1">
    <source>
        <dbReference type="ARBA" id="ARBA00022723"/>
    </source>
</evidence>
<sequence length="141" mass="15887">MDMEAAIATIQRAWRQRRDAACLCAICLSDASDPVAWDGCGHSFCRTCAVRWSKACKAANHPLRCPTCRTRGTASPRPALKIPDQRAVILPQGASDLVSRNIASLFRRMRDRTPFSLPPPMRRRRSNFVDDTSYSRRVLRV</sequence>
<dbReference type="GeneID" id="17274170"/>
<dbReference type="AlphaFoldDB" id="A0A0D3JYP0"/>
<dbReference type="SUPFAM" id="SSF57850">
    <property type="entry name" value="RING/U-box"/>
    <property type="match status" value="1"/>
</dbReference>
<keyword evidence="1" id="KW-0479">Metal-binding</keyword>
<protein>
    <recommendedName>
        <fullName evidence="5">RING-type domain-containing protein</fullName>
    </recommendedName>
</protein>
<dbReference type="Proteomes" id="UP000013827">
    <property type="component" value="Unassembled WGS sequence"/>
</dbReference>
<feature type="domain" description="RING-type" evidence="5">
    <location>
        <begin position="24"/>
        <end position="69"/>
    </location>
</feature>
<dbReference type="InterPro" id="IPR017907">
    <property type="entry name" value="Znf_RING_CS"/>
</dbReference>
<dbReference type="HOGENOM" id="CLU_1828974_0_0_1"/>
<reference evidence="6" key="2">
    <citation type="submission" date="2024-10" db="UniProtKB">
        <authorList>
            <consortium name="EnsemblProtists"/>
        </authorList>
    </citation>
    <scope>IDENTIFICATION</scope>
</reference>
<dbReference type="PROSITE" id="PS50089">
    <property type="entry name" value="ZF_RING_2"/>
    <property type="match status" value="1"/>
</dbReference>
<dbReference type="InterPro" id="IPR047153">
    <property type="entry name" value="TRIM45/56/19-like"/>
</dbReference>
<keyword evidence="3" id="KW-0862">Zinc</keyword>
<dbReference type="InterPro" id="IPR013083">
    <property type="entry name" value="Znf_RING/FYVE/PHD"/>
</dbReference>
<keyword evidence="7" id="KW-1185">Reference proteome</keyword>
<dbReference type="GO" id="GO:0008270">
    <property type="term" value="F:zinc ion binding"/>
    <property type="evidence" value="ECO:0007669"/>
    <property type="project" value="UniProtKB-KW"/>
</dbReference>
<dbReference type="InterPro" id="IPR018957">
    <property type="entry name" value="Znf_C3HC4_RING-type"/>
</dbReference>
<evidence type="ECO:0000256" key="2">
    <source>
        <dbReference type="ARBA" id="ARBA00022771"/>
    </source>
</evidence>
<dbReference type="PANTHER" id="PTHR25462">
    <property type="entry name" value="BONUS, ISOFORM C-RELATED"/>
    <property type="match status" value="1"/>
</dbReference>
<dbReference type="GO" id="GO:0006513">
    <property type="term" value="P:protein monoubiquitination"/>
    <property type="evidence" value="ECO:0007669"/>
    <property type="project" value="TreeGrafter"/>
</dbReference>
<evidence type="ECO:0000313" key="7">
    <source>
        <dbReference type="Proteomes" id="UP000013827"/>
    </source>
</evidence>
<dbReference type="PROSITE" id="PS00518">
    <property type="entry name" value="ZF_RING_1"/>
    <property type="match status" value="1"/>
</dbReference>
<dbReference type="EnsemblProtists" id="EOD28625">
    <property type="protein sequence ID" value="EOD28625"/>
    <property type="gene ID" value="EMIHUDRAFT_442940"/>
</dbReference>
<proteinExistence type="predicted"/>
<evidence type="ECO:0000256" key="3">
    <source>
        <dbReference type="ARBA" id="ARBA00022833"/>
    </source>
</evidence>
<evidence type="ECO:0000259" key="5">
    <source>
        <dbReference type="PROSITE" id="PS50089"/>
    </source>
</evidence>
<dbReference type="Pfam" id="PF00097">
    <property type="entry name" value="zf-C3HC4"/>
    <property type="match status" value="1"/>
</dbReference>